<dbReference type="PANTHER" id="PTHR43464:SF19">
    <property type="entry name" value="UBIQUINONE BIOSYNTHESIS O-METHYLTRANSFERASE, MITOCHONDRIAL"/>
    <property type="match status" value="1"/>
</dbReference>
<dbReference type="OrthoDB" id="57427at2157"/>
<evidence type="ECO:0000259" key="4">
    <source>
        <dbReference type="Pfam" id="PF13649"/>
    </source>
</evidence>
<proteinExistence type="predicted"/>
<dbReference type="EMBL" id="CP000780">
    <property type="protein sequence ID" value="ABS54818.1"/>
    <property type="molecule type" value="Genomic_DNA"/>
</dbReference>
<reference evidence="6" key="1">
    <citation type="journal article" date="2015" name="Microbiology">
        <title>Genome of Methanoregula boonei 6A8 reveals adaptations to oligotrophic peatland environments.</title>
        <authorList>
            <person name="Braeuer S."/>
            <person name="Cadillo-Quiroz H."/>
            <person name="Kyrpides N."/>
            <person name="Woyke T."/>
            <person name="Goodwin L."/>
            <person name="Detter C."/>
            <person name="Podell S."/>
            <person name="Yavitt J.B."/>
            <person name="Zinder S.H."/>
        </authorList>
    </citation>
    <scope>NUCLEOTIDE SEQUENCE [LARGE SCALE GENOMIC DNA]</scope>
    <source>
        <strain evidence="6">DSM 21154 / JCM 14090 / 6A8</strain>
    </source>
</reference>
<dbReference type="InterPro" id="IPR029063">
    <property type="entry name" value="SAM-dependent_MTases_sf"/>
</dbReference>
<dbReference type="STRING" id="456442.Mboo_0296"/>
<evidence type="ECO:0000256" key="2">
    <source>
        <dbReference type="ARBA" id="ARBA00022679"/>
    </source>
</evidence>
<accession>A7I507</accession>
<dbReference type="HOGENOM" id="CLU_060275_2_0_2"/>
<dbReference type="SUPFAM" id="SSF53335">
    <property type="entry name" value="S-adenosyl-L-methionine-dependent methyltransferases"/>
    <property type="match status" value="1"/>
</dbReference>
<evidence type="ECO:0000313" key="5">
    <source>
        <dbReference type="EMBL" id="ABS54818.1"/>
    </source>
</evidence>
<gene>
    <name evidence="5" type="ordered locus">Mboo_0296</name>
</gene>
<evidence type="ECO:0000313" key="6">
    <source>
        <dbReference type="Proteomes" id="UP000002408"/>
    </source>
</evidence>
<keyword evidence="2 5" id="KW-0808">Transferase</keyword>
<keyword evidence="1 5" id="KW-0489">Methyltransferase</keyword>
<feature type="domain" description="Methyltransferase" evidence="4">
    <location>
        <begin position="72"/>
        <end position="151"/>
    </location>
</feature>
<organism evidence="5 6">
    <name type="scientific">Methanoregula boonei (strain DSM 21154 / JCM 14090 / 6A8)</name>
    <dbReference type="NCBI Taxonomy" id="456442"/>
    <lineage>
        <taxon>Archaea</taxon>
        <taxon>Methanobacteriati</taxon>
        <taxon>Methanobacteriota</taxon>
        <taxon>Stenosarchaea group</taxon>
        <taxon>Methanomicrobia</taxon>
        <taxon>Methanomicrobiales</taxon>
        <taxon>Methanoregulaceae</taxon>
        <taxon>Methanoregula</taxon>
    </lineage>
</organism>
<dbReference type="GO" id="GO:0008168">
    <property type="term" value="F:methyltransferase activity"/>
    <property type="evidence" value="ECO:0007669"/>
    <property type="project" value="UniProtKB-KW"/>
</dbReference>
<sequence>MPQKTNLNYWIDYWNRTNPASDLMDEESLVSFWDKRSEDFADKIATAGGRKRSRENIALLEASGFCAEGARVLDIGCGAGSLSLPLARAGAEVTSFDISPGMLAQVQRVADREGLSVTTIAGSWWTANIDRLGFREKFDLVISSMTPAIKDAETLERMITCSRASCFYIGSFPGGRDAILSDLLSRIGKIPSPRRPPMGFLFPFMYLYLKGYRPEVTFSRRRWNETLDTKKAAAHAIDIISHDQTVTPAMNRAIQRYYKETAVDGKCIFKNEMFLGMMVWKVRP</sequence>
<dbReference type="PANTHER" id="PTHR43464">
    <property type="entry name" value="METHYLTRANSFERASE"/>
    <property type="match status" value="1"/>
</dbReference>
<dbReference type="eggNOG" id="arCOG01633">
    <property type="taxonomic scope" value="Archaea"/>
</dbReference>
<dbReference type="AlphaFoldDB" id="A7I507"/>
<dbReference type="InterPro" id="IPR041698">
    <property type="entry name" value="Methyltransf_25"/>
</dbReference>
<dbReference type="GeneID" id="5411653"/>
<dbReference type="GO" id="GO:0032259">
    <property type="term" value="P:methylation"/>
    <property type="evidence" value="ECO:0007669"/>
    <property type="project" value="UniProtKB-KW"/>
</dbReference>
<protein>
    <submittedName>
        <fullName evidence="5">Methyltransferase type 11</fullName>
    </submittedName>
</protein>
<keyword evidence="3" id="KW-0949">S-adenosyl-L-methionine</keyword>
<dbReference type="Gene3D" id="3.40.50.150">
    <property type="entry name" value="Vaccinia Virus protein VP39"/>
    <property type="match status" value="1"/>
</dbReference>
<evidence type="ECO:0000256" key="3">
    <source>
        <dbReference type="ARBA" id="ARBA00022691"/>
    </source>
</evidence>
<dbReference type="KEGG" id="mbn:Mboo_0296"/>
<dbReference type="CDD" id="cd02440">
    <property type="entry name" value="AdoMet_MTases"/>
    <property type="match status" value="1"/>
</dbReference>
<dbReference type="Pfam" id="PF13649">
    <property type="entry name" value="Methyltransf_25"/>
    <property type="match status" value="1"/>
</dbReference>
<evidence type="ECO:0000256" key="1">
    <source>
        <dbReference type="ARBA" id="ARBA00022603"/>
    </source>
</evidence>
<name>A7I507_METB6</name>
<dbReference type="Proteomes" id="UP000002408">
    <property type="component" value="Chromosome"/>
</dbReference>
<keyword evidence="6" id="KW-1185">Reference proteome</keyword>
<dbReference type="RefSeq" id="WP_011991306.1">
    <property type="nucleotide sequence ID" value="NC_009712.1"/>
</dbReference>